<keyword evidence="4" id="KW-0206">Cytoskeleton</keyword>
<dbReference type="GO" id="GO:0005856">
    <property type="term" value="C:cytoskeleton"/>
    <property type="evidence" value="ECO:0007669"/>
    <property type="project" value="UniProtKB-SubCell"/>
</dbReference>
<name>A0A1B0CMD0_LUTLO</name>
<dbReference type="VEuPathDB" id="VectorBase:LLONM1_003509"/>
<dbReference type="Pfam" id="PF19037">
    <property type="entry name" value="Fuz_longin_2"/>
    <property type="match status" value="1"/>
</dbReference>
<evidence type="ECO:0000259" key="5">
    <source>
        <dbReference type="Pfam" id="PF19036"/>
    </source>
</evidence>
<dbReference type="EnsemblMetazoa" id="LLOJ005818-RA">
    <property type="protein sequence ID" value="LLOJ005818-PA"/>
    <property type="gene ID" value="LLOJ005818"/>
</dbReference>
<evidence type="ECO:0000256" key="2">
    <source>
        <dbReference type="ARBA" id="ARBA00008550"/>
    </source>
</evidence>
<organism evidence="9 10">
    <name type="scientific">Lutzomyia longipalpis</name>
    <name type="common">Sand fly</name>
    <dbReference type="NCBI Taxonomy" id="7200"/>
    <lineage>
        <taxon>Eukaryota</taxon>
        <taxon>Metazoa</taxon>
        <taxon>Ecdysozoa</taxon>
        <taxon>Arthropoda</taxon>
        <taxon>Hexapoda</taxon>
        <taxon>Insecta</taxon>
        <taxon>Pterygota</taxon>
        <taxon>Neoptera</taxon>
        <taxon>Endopterygota</taxon>
        <taxon>Diptera</taxon>
        <taxon>Nematocera</taxon>
        <taxon>Psychodoidea</taxon>
        <taxon>Psychodidae</taxon>
        <taxon>Lutzomyia</taxon>
        <taxon>Lutzomyia</taxon>
    </lineage>
</organism>
<keyword evidence="10" id="KW-1185">Reference proteome</keyword>
<dbReference type="PANTHER" id="PTHR13559">
    <property type="entry name" value="INTRACELLULAR TRAFFIC PROTEIN-RELATED"/>
    <property type="match status" value="1"/>
</dbReference>
<feature type="domain" description="FUZ/MON1/HPS1 third Longin" evidence="7">
    <location>
        <begin position="278"/>
        <end position="386"/>
    </location>
</feature>
<evidence type="ECO:0000256" key="3">
    <source>
        <dbReference type="ARBA" id="ARBA00022490"/>
    </source>
</evidence>
<dbReference type="GO" id="GO:0016192">
    <property type="term" value="P:vesicle-mediated transport"/>
    <property type="evidence" value="ECO:0007669"/>
    <property type="project" value="InterPro"/>
</dbReference>
<evidence type="ECO:0000313" key="10">
    <source>
        <dbReference type="Proteomes" id="UP000092461"/>
    </source>
</evidence>
<sequence>MSIQIICLTLSGGIPLFTRKKGEGENLSFSTVGSLNGVHMFCKSQGQNLRSTSWEDGLLVWEEYAETFLIVGYGRGVTEKVLRRLINSTYNAMVFTVGLNELQNFLSVERLKRELQPCWGTIDHLIEGTDSELIGFTDCILCSQNVTILEKLGEFCEQFGSAYACLMIRQRIAAATEAWWDLDAKDRQLLSTLIATSSSLQKDTPVYLPQKSPTIAYRLVSIPILQNINMCLLCGAEPPYRDVEALAHQVWRSELKTLELAEQCFPRNFPNTLELDSGILGILLINRRLAKYVISRNIQQSSTGKRTISGTHRLDILRTFFHQAVDMIEDYVGNLATHSESYWCSDYHKCHALIQDDNLICILYVAAIPTHTMRLITQKTLAAIVASKDTC</sequence>
<evidence type="ECO:0000313" key="8">
    <source>
        <dbReference type="EMBL" id="MBC1171867.1"/>
    </source>
</evidence>
<dbReference type="InterPro" id="IPR026069">
    <property type="entry name" value="Fuzzy"/>
</dbReference>
<reference evidence="8" key="2">
    <citation type="journal article" date="2020" name="BMC">
        <title>Leishmania infection induces a limited differential gene expression in the sand fly midgut.</title>
        <authorList>
            <person name="Coutinho-Abreu I.V."/>
            <person name="Serafim T.D."/>
            <person name="Meneses C."/>
            <person name="Kamhawi S."/>
            <person name="Oliveira F."/>
            <person name="Valenzuela J.G."/>
        </authorList>
    </citation>
    <scope>NUCLEOTIDE SEQUENCE</scope>
    <source>
        <strain evidence="8">Jacobina</strain>
        <tissue evidence="8">Midgut</tissue>
    </source>
</reference>
<dbReference type="Proteomes" id="UP000092461">
    <property type="component" value="Unassembled WGS sequence"/>
</dbReference>
<feature type="domain" description="FUZ/MON1/HPS1 second Longin" evidence="6">
    <location>
        <begin position="160"/>
        <end position="252"/>
    </location>
</feature>
<dbReference type="PANTHER" id="PTHR13559:SF1">
    <property type="entry name" value="PROTEIN FUZZY HOMOLOG"/>
    <property type="match status" value="1"/>
</dbReference>
<dbReference type="EMBL" id="AJWK01018606">
    <property type="status" value="NOT_ANNOTATED_CDS"/>
    <property type="molecule type" value="Genomic_DNA"/>
</dbReference>
<dbReference type="InterPro" id="IPR043971">
    <property type="entry name" value="FUZ/MON1/HPS1_longin_2"/>
</dbReference>
<proteinExistence type="inferred from homology"/>
<dbReference type="AlphaFoldDB" id="A0A1B0CMD0"/>
<evidence type="ECO:0000256" key="4">
    <source>
        <dbReference type="ARBA" id="ARBA00023212"/>
    </source>
</evidence>
<evidence type="ECO:0000256" key="1">
    <source>
        <dbReference type="ARBA" id="ARBA00004245"/>
    </source>
</evidence>
<dbReference type="VEuPathDB" id="VectorBase:LLOJ005818"/>
<accession>A0A1B0CMD0</accession>
<reference evidence="10" key="1">
    <citation type="submission" date="2012-05" db="EMBL/GenBank/DDBJ databases">
        <title>Whole Genome Assembly of Lutzomyia longipalpis.</title>
        <authorList>
            <person name="Richards S."/>
            <person name="Qu C."/>
            <person name="Dillon R."/>
            <person name="Worley K."/>
            <person name="Scherer S."/>
            <person name="Batterton M."/>
            <person name="Taylor A."/>
            <person name="Hawes A."/>
            <person name="Hernandez B."/>
            <person name="Kovar C."/>
            <person name="Mandapat C."/>
            <person name="Pham C."/>
            <person name="Qu C."/>
            <person name="Jing C."/>
            <person name="Bess C."/>
            <person name="Bandaranaike D."/>
            <person name="Ngo D."/>
            <person name="Ongeri F."/>
            <person name="Arias F."/>
            <person name="Lara F."/>
            <person name="Weissenberger G."/>
            <person name="Kamau G."/>
            <person name="Han H."/>
            <person name="Shen H."/>
            <person name="Dinh H."/>
            <person name="Khalil I."/>
            <person name="Jones J."/>
            <person name="Shafer J."/>
            <person name="Jayaseelan J."/>
            <person name="Quiroz J."/>
            <person name="Blankenburg K."/>
            <person name="Nguyen L."/>
            <person name="Jackson L."/>
            <person name="Francisco L."/>
            <person name="Tang L.-Y."/>
            <person name="Pu L.-L."/>
            <person name="Perales L."/>
            <person name="Lorensuhewa L."/>
            <person name="Munidasa M."/>
            <person name="Coyle M."/>
            <person name="Taylor M."/>
            <person name="Puazo M."/>
            <person name="Firestine M."/>
            <person name="Scheel M."/>
            <person name="Javaid M."/>
            <person name="Wang M."/>
            <person name="Li M."/>
            <person name="Tabassum N."/>
            <person name="Saada N."/>
            <person name="Osuji N."/>
            <person name="Aqrawi P."/>
            <person name="Fu Q."/>
            <person name="Thornton R."/>
            <person name="Raj R."/>
            <person name="Goodspeed R."/>
            <person name="Mata R."/>
            <person name="Najjar R."/>
            <person name="Gubbala S."/>
            <person name="Lee S."/>
            <person name="Denson S."/>
            <person name="Patil S."/>
            <person name="Macmil S."/>
            <person name="Qi S."/>
            <person name="Matskevitch T."/>
            <person name="Palculict T."/>
            <person name="Mathew T."/>
            <person name="Vee V."/>
            <person name="Velamala V."/>
            <person name="Korchina V."/>
            <person name="Cai W."/>
            <person name="Liu W."/>
            <person name="Dai W."/>
            <person name="Zou X."/>
            <person name="Zhu Y."/>
            <person name="Zhang Y."/>
            <person name="Wu Y.-Q."/>
            <person name="Xin Y."/>
            <person name="Nazarath L."/>
            <person name="Kovar C."/>
            <person name="Han Y."/>
            <person name="Muzny D."/>
            <person name="Gibbs R."/>
        </authorList>
    </citation>
    <scope>NUCLEOTIDE SEQUENCE [LARGE SCALE GENOMIC DNA]</scope>
    <source>
        <strain evidence="10">Jacobina</strain>
    </source>
</reference>
<dbReference type="InterPro" id="IPR043972">
    <property type="entry name" value="FUZ/MON1/HPS1_longin_1"/>
</dbReference>
<keyword evidence="3" id="KW-0963">Cytoplasm</keyword>
<dbReference type="InterPro" id="IPR043970">
    <property type="entry name" value="FUZ/MON1/HPS1_longin_3"/>
</dbReference>
<comment type="subcellular location">
    <subcellularLocation>
        <location evidence="1">Cytoplasm</location>
        <location evidence="1">Cytoskeleton</location>
    </subcellularLocation>
</comment>
<dbReference type="Pfam" id="PF19038">
    <property type="entry name" value="Fuz_longin_3"/>
    <property type="match status" value="1"/>
</dbReference>
<dbReference type="Pfam" id="PF19036">
    <property type="entry name" value="Fuz_longin_1"/>
    <property type="match status" value="1"/>
</dbReference>
<reference evidence="9" key="3">
    <citation type="submission" date="2020-05" db="UniProtKB">
        <authorList>
            <consortium name="EnsemblMetazoa"/>
        </authorList>
    </citation>
    <scope>IDENTIFICATION</scope>
    <source>
        <strain evidence="9">Jacobina</strain>
    </source>
</reference>
<dbReference type="GO" id="GO:1905515">
    <property type="term" value="P:non-motile cilium assembly"/>
    <property type="evidence" value="ECO:0007669"/>
    <property type="project" value="TreeGrafter"/>
</dbReference>
<evidence type="ECO:0000259" key="6">
    <source>
        <dbReference type="Pfam" id="PF19037"/>
    </source>
</evidence>
<evidence type="ECO:0000259" key="7">
    <source>
        <dbReference type="Pfam" id="PF19038"/>
    </source>
</evidence>
<comment type="similarity">
    <text evidence="2">Belongs to the fuzzy family.</text>
</comment>
<dbReference type="EMBL" id="GITU01003164">
    <property type="protein sequence ID" value="MBC1171867.1"/>
    <property type="molecule type" value="Transcribed_RNA"/>
</dbReference>
<feature type="domain" description="FUZ/MON1/HPS1 first Longin" evidence="5">
    <location>
        <begin position="4"/>
        <end position="125"/>
    </location>
</feature>
<evidence type="ECO:0000313" key="9">
    <source>
        <dbReference type="EnsemblMetazoa" id="LLOJ005818-PA"/>
    </source>
</evidence>
<protein>
    <submittedName>
        <fullName evidence="8">Putative fuzzy</fullName>
    </submittedName>
</protein>